<evidence type="ECO:0000313" key="5">
    <source>
        <dbReference type="Proteomes" id="UP000430564"/>
    </source>
</evidence>
<dbReference type="Pfam" id="PF08666">
    <property type="entry name" value="SAF"/>
    <property type="match status" value="1"/>
</dbReference>
<dbReference type="GO" id="GO:0016829">
    <property type="term" value="F:lyase activity"/>
    <property type="evidence" value="ECO:0007669"/>
    <property type="project" value="UniProtKB-KW"/>
</dbReference>
<organism evidence="4 5">
    <name type="scientific">Sutterella seckii</name>
    <dbReference type="NCBI Taxonomy" id="1944635"/>
    <lineage>
        <taxon>Bacteria</taxon>
        <taxon>Pseudomonadati</taxon>
        <taxon>Pseudomonadota</taxon>
        <taxon>Betaproteobacteria</taxon>
        <taxon>Burkholderiales</taxon>
        <taxon>Sutterellaceae</taxon>
        <taxon>Sutterella</taxon>
    </lineage>
</organism>
<evidence type="ECO:0000259" key="3">
    <source>
        <dbReference type="SMART" id="SM00858"/>
    </source>
</evidence>
<dbReference type="InterPro" id="IPR044144">
    <property type="entry name" value="SAF_UxaA/GarD"/>
</dbReference>
<name>A0A6I1EW82_9BURK</name>
<dbReference type="Proteomes" id="UP000430564">
    <property type="component" value="Unassembled WGS sequence"/>
</dbReference>
<dbReference type="OrthoDB" id="9804574at2"/>
<keyword evidence="4" id="KW-0378">Hydrolase</keyword>
<protein>
    <submittedName>
        <fullName evidence="4">UxaA family hydrolase</fullName>
    </submittedName>
</protein>
<reference evidence="4 5" key="1">
    <citation type="submission" date="2019-10" db="EMBL/GenBank/DDBJ databases">
        <title>Genome diversity of Sutterella seckii.</title>
        <authorList>
            <person name="Chaplin A.V."/>
            <person name="Sokolova S.R."/>
            <person name="Mosin K.A."/>
            <person name="Ivanova E.L."/>
            <person name="Kochetkova T.O."/>
            <person name="Goltsov A.Y."/>
            <person name="Trofimov D.Y."/>
            <person name="Efimov B.A."/>
        </authorList>
    </citation>
    <scope>NUCLEOTIDE SEQUENCE [LARGE SCALE GENOMIC DNA]</scope>
    <source>
        <strain evidence="4 5">ASD393</strain>
    </source>
</reference>
<dbReference type="InterPro" id="IPR013974">
    <property type="entry name" value="SAF"/>
</dbReference>
<evidence type="ECO:0000256" key="1">
    <source>
        <dbReference type="ARBA" id="ARBA00023239"/>
    </source>
</evidence>
<dbReference type="SMART" id="SM00858">
    <property type="entry name" value="SAF"/>
    <property type="match status" value="1"/>
</dbReference>
<keyword evidence="1" id="KW-0456">Lyase</keyword>
<feature type="region of interest" description="Disordered" evidence="2">
    <location>
        <begin position="92"/>
        <end position="112"/>
    </location>
</feature>
<feature type="domain" description="SAF" evidence="3">
    <location>
        <begin position="11"/>
        <end position="88"/>
    </location>
</feature>
<evidence type="ECO:0000256" key="2">
    <source>
        <dbReference type="SAM" id="MobiDB-lite"/>
    </source>
</evidence>
<evidence type="ECO:0000313" key="4">
    <source>
        <dbReference type="EMBL" id="KAB7656560.1"/>
    </source>
</evidence>
<dbReference type="EMBL" id="WEHX01000070">
    <property type="protein sequence ID" value="KAB7656560.1"/>
    <property type="molecule type" value="Genomic_DNA"/>
</dbReference>
<dbReference type="AlphaFoldDB" id="A0A6I1EW82"/>
<proteinExistence type="predicted"/>
<gene>
    <name evidence="4" type="ORF">GBM95_08885</name>
</gene>
<comment type="caution">
    <text evidence="4">The sequence shown here is derived from an EMBL/GenBank/DDBJ whole genome shotgun (WGS) entry which is preliminary data.</text>
</comment>
<sequence length="112" mass="12186">MFRALQISPLDNIATAMCDIPANMPFDVIRSGCESGDMITARAFIPFAYKVAVRPIDPGENVLKYGEVIGRATTRIEAGELVHVQNMEGCRGRGDKTIEGEKTAPAEEAHHV</sequence>
<dbReference type="CDD" id="cd11613">
    <property type="entry name" value="SAF_AH_GD"/>
    <property type="match status" value="1"/>
</dbReference>
<dbReference type="GO" id="GO:0016787">
    <property type="term" value="F:hydrolase activity"/>
    <property type="evidence" value="ECO:0007669"/>
    <property type="project" value="UniProtKB-KW"/>
</dbReference>
<dbReference type="Gene3D" id="2.30.130.110">
    <property type="match status" value="1"/>
</dbReference>
<accession>A0A6I1EW82</accession>
<dbReference type="RefSeq" id="WP_152158775.1">
    <property type="nucleotide sequence ID" value="NZ_WEHX01000070.1"/>
</dbReference>